<comment type="similarity">
    <text evidence="1">Belongs to the cytochrome P450 family.</text>
</comment>
<dbReference type="PANTHER" id="PTHR46696">
    <property type="entry name" value="P450, PUTATIVE (EUROFUNG)-RELATED"/>
    <property type="match status" value="1"/>
</dbReference>
<reference evidence="2 3" key="1">
    <citation type="submission" date="2020-08" db="EMBL/GenBank/DDBJ databases">
        <title>Genomic Encyclopedia of Type Strains, Phase IV (KMG-IV): sequencing the most valuable type-strain genomes for metagenomic binning, comparative biology and taxonomic classification.</title>
        <authorList>
            <person name="Goeker M."/>
        </authorList>
    </citation>
    <scope>NUCLEOTIDE SEQUENCE [LARGE SCALE GENOMIC DNA]</scope>
    <source>
        <strain evidence="2 3">DSM 29348</strain>
    </source>
</reference>
<dbReference type="AlphaFoldDB" id="A0A7W6DJW8"/>
<protein>
    <submittedName>
        <fullName evidence="2">Cytochrome P450</fullName>
    </submittedName>
</protein>
<keyword evidence="3" id="KW-1185">Reference proteome</keyword>
<dbReference type="EMBL" id="JACIEB010000003">
    <property type="protein sequence ID" value="MBB3981957.1"/>
    <property type="molecule type" value="Genomic_DNA"/>
</dbReference>
<evidence type="ECO:0000313" key="2">
    <source>
        <dbReference type="EMBL" id="MBB3981957.1"/>
    </source>
</evidence>
<proteinExistence type="inferred from homology"/>
<gene>
    <name evidence="2" type="ORF">GGR44_001616</name>
</gene>
<dbReference type="GO" id="GO:0005506">
    <property type="term" value="F:iron ion binding"/>
    <property type="evidence" value="ECO:0007669"/>
    <property type="project" value="InterPro"/>
</dbReference>
<dbReference type="GO" id="GO:0004497">
    <property type="term" value="F:monooxygenase activity"/>
    <property type="evidence" value="ECO:0007669"/>
    <property type="project" value="InterPro"/>
</dbReference>
<dbReference type="Proteomes" id="UP000552757">
    <property type="component" value="Unassembled WGS sequence"/>
</dbReference>
<accession>A0A7W6DJW8</accession>
<dbReference type="GO" id="GO:0020037">
    <property type="term" value="F:heme binding"/>
    <property type="evidence" value="ECO:0007669"/>
    <property type="project" value="InterPro"/>
</dbReference>
<evidence type="ECO:0000313" key="3">
    <source>
        <dbReference type="Proteomes" id="UP000552757"/>
    </source>
</evidence>
<dbReference type="Gene3D" id="1.10.630.10">
    <property type="entry name" value="Cytochrome P450"/>
    <property type="match status" value="1"/>
</dbReference>
<sequence length="124" mass="14392">MLHSNDRAVRGNAVRCVKNYLLEEIEARRQQPRDDYISKILIFEVDGRLWNNDEVLGHCFNLYIGGLDTVTSMLGNIFNYLASHPDKRNELRADPSLIVLAVEEFFARLRAGYGFPYRHKGHRN</sequence>
<dbReference type="Pfam" id="PF00067">
    <property type="entry name" value="p450"/>
    <property type="match status" value="1"/>
</dbReference>
<dbReference type="PANTHER" id="PTHR46696:SF6">
    <property type="entry name" value="P450, PUTATIVE (EUROFUNG)-RELATED"/>
    <property type="match status" value="1"/>
</dbReference>
<dbReference type="RefSeq" id="WP_246344382.1">
    <property type="nucleotide sequence ID" value="NZ_JACIEB010000003.1"/>
</dbReference>
<dbReference type="InterPro" id="IPR036396">
    <property type="entry name" value="Cyt_P450_sf"/>
</dbReference>
<evidence type="ECO:0000256" key="1">
    <source>
        <dbReference type="ARBA" id="ARBA00010617"/>
    </source>
</evidence>
<dbReference type="SUPFAM" id="SSF48264">
    <property type="entry name" value="Cytochrome P450"/>
    <property type="match status" value="1"/>
</dbReference>
<organism evidence="2 3">
    <name type="scientific">Sphingobium fontiphilum</name>
    <dbReference type="NCBI Taxonomy" id="944425"/>
    <lineage>
        <taxon>Bacteria</taxon>
        <taxon>Pseudomonadati</taxon>
        <taxon>Pseudomonadota</taxon>
        <taxon>Alphaproteobacteria</taxon>
        <taxon>Sphingomonadales</taxon>
        <taxon>Sphingomonadaceae</taxon>
        <taxon>Sphingobium</taxon>
    </lineage>
</organism>
<name>A0A7W6DJW8_9SPHN</name>
<dbReference type="GO" id="GO:0016705">
    <property type="term" value="F:oxidoreductase activity, acting on paired donors, with incorporation or reduction of molecular oxygen"/>
    <property type="evidence" value="ECO:0007669"/>
    <property type="project" value="InterPro"/>
</dbReference>
<dbReference type="InterPro" id="IPR001128">
    <property type="entry name" value="Cyt_P450"/>
</dbReference>
<comment type="caution">
    <text evidence="2">The sequence shown here is derived from an EMBL/GenBank/DDBJ whole genome shotgun (WGS) entry which is preliminary data.</text>
</comment>